<keyword evidence="5" id="KW-1003">Cell membrane</keyword>
<feature type="transmembrane region" description="Helical" evidence="5">
    <location>
        <begin position="227"/>
        <end position="246"/>
    </location>
</feature>
<keyword evidence="2 5" id="KW-0812">Transmembrane</keyword>
<evidence type="ECO:0000313" key="7">
    <source>
        <dbReference type="Proteomes" id="UP000094256"/>
    </source>
</evidence>
<sequence length="277" mass="28511">MTVEMTAWLIPLMALLVAGLAAGFTAGIFGVGGGFIVVPALVYLLPLLGGDKSQYAHVAIGTSAATIIVTSIRSFRAHAKRGAVDMEVLKTWAPWLVLGDAIGVVLADHVDGHILLLIFAIGVLLMSVNFLIPKLSNFVISDTMPGLAPRVAIAGGLGTFSSLLGIGGGSIAIMVMTLCGRSIHKAIATAAGIGVLIAIPTAIGFAITGFGEKGLPWGSLGYVNLPATFAIASMSILTAPYGVAVAHNLPAAPLKKVFGLYLVVISLTMFMKALHLR</sequence>
<dbReference type="KEGG" id="span:AWL63_06400"/>
<comment type="similarity">
    <text evidence="5">Belongs to the 4-toluene sulfonate uptake permease (TSUP) (TC 2.A.102) family.</text>
</comment>
<proteinExistence type="inferred from homology"/>
<feature type="transmembrane region" description="Helical" evidence="5">
    <location>
        <begin position="187"/>
        <end position="207"/>
    </location>
</feature>
<evidence type="ECO:0000256" key="1">
    <source>
        <dbReference type="ARBA" id="ARBA00004141"/>
    </source>
</evidence>
<evidence type="ECO:0000256" key="2">
    <source>
        <dbReference type="ARBA" id="ARBA00022692"/>
    </source>
</evidence>
<evidence type="ECO:0000256" key="5">
    <source>
        <dbReference type="RuleBase" id="RU363041"/>
    </source>
</evidence>
<dbReference type="OrthoDB" id="457670at2"/>
<dbReference type="Proteomes" id="UP000094256">
    <property type="component" value="Chromosome"/>
</dbReference>
<dbReference type="PANTHER" id="PTHR43483">
    <property type="entry name" value="MEMBRANE TRANSPORTER PROTEIN HI_0806-RELATED"/>
    <property type="match status" value="1"/>
</dbReference>
<feature type="transmembrane region" description="Helical" evidence="5">
    <location>
        <begin position="114"/>
        <end position="132"/>
    </location>
</feature>
<dbReference type="EMBL" id="CP014168">
    <property type="protein sequence ID" value="AOH83658.1"/>
    <property type="molecule type" value="Genomic_DNA"/>
</dbReference>
<evidence type="ECO:0000313" key="6">
    <source>
        <dbReference type="EMBL" id="AOH83658.1"/>
    </source>
</evidence>
<accession>A0A1B3Z8A0</accession>
<feature type="transmembrane region" description="Helical" evidence="5">
    <location>
        <begin position="258"/>
        <end position="276"/>
    </location>
</feature>
<feature type="transmembrane region" description="Helical" evidence="5">
    <location>
        <begin position="55"/>
        <end position="72"/>
    </location>
</feature>
<name>A0A1B3Z8A0_9SPHN</name>
<dbReference type="AlphaFoldDB" id="A0A1B3Z8A0"/>
<dbReference type="STRING" id="1560345.AWL63_06400"/>
<keyword evidence="7" id="KW-1185">Reference proteome</keyword>
<keyword evidence="3 5" id="KW-1133">Transmembrane helix</keyword>
<reference evidence="6 7" key="1">
    <citation type="submission" date="2016-01" db="EMBL/GenBank/DDBJ databases">
        <title>Complete genome and mega plasmid sequence of Sphingomonas panacis DCY99 elicits systemic resistance in rice to Xanthomonas oryzae.</title>
        <authorList>
            <person name="Kim Y.J."/>
            <person name="Yang D.C."/>
            <person name="Sing P."/>
        </authorList>
    </citation>
    <scope>NUCLEOTIDE SEQUENCE [LARGE SCALE GENOMIC DNA]</scope>
    <source>
        <strain evidence="6 7">DCY99</strain>
    </source>
</reference>
<dbReference type="GO" id="GO:0005886">
    <property type="term" value="C:plasma membrane"/>
    <property type="evidence" value="ECO:0007669"/>
    <property type="project" value="UniProtKB-SubCell"/>
</dbReference>
<dbReference type="PANTHER" id="PTHR43483:SF3">
    <property type="entry name" value="MEMBRANE TRANSPORTER PROTEIN HI_0806-RELATED"/>
    <property type="match status" value="1"/>
</dbReference>
<evidence type="ECO:0000256" key="4">
    <source>
        <dbReference type="ARBA" id="ARBA00023136"/>
    </source>
</evidence>
<dbReference type="InterPro" id="IPR002781">
    <property type="entry name" value="TM_pro_TauE-like"/>
</dbReference>
<organism evidence="6 7">
    <name type="scientific">Sphingomonas panacis</name>
    <dbReference type="NCBI Taxonomy" id="1560345"/>
    <lineage>
        <taxon>Bacteria</taxon>
        <taxon>Pseudomonadati</taxon>
        <taxon>Pseudomonadota</taxon>
        <taxon>Alphaproteobacteria</taxon>
        <taxon>Sphingomonadales</taxon>
        <taxon>Sphingomonadaceae</taxon>
        <taxon>Sphingomonas</taxon>
    </lineage>
</organism>
<keyword evidence="4 5" id="KW-0472">Membrane</keyword>
<evidence type="ECO:0000256" key="3">
    <source>
        <dbReference type="ARBA" id="ARBA00022989"/>
    </source>
</evidence>
<protein>
    <recommendedName>
        <fullName evidence="5">Probable membrane transporter protein</fullName>
    </recommendedName>
</protein>
<gene>
    <name evidence="6" type="ORF">AWL63_06400</name>
</gene>
<feature type="transmembrane region" description="Helical" evidence="5">
    <location>
        <begin position="152"/>
        <end position="175"/>
    </location>
</feature>
<dbReference type="Pfam" id="PF01925">
    <property type="entry name" value="TauE"/>
    <property type="match status" value="1"/>
</dbReference>
<comment type="subcellular location">
    <subcellularLocation>
        <location evidence="5">Cell membrane</location>
        <topology evidence="5">Multi-pass membrane protein</topology>
    </subcellularLocation>
    <subcellularLocation>
        <location evidence="1">Membrane</location>
        <topology evidence="1">Multi-pass membrane protein</topology>
    </subcellularLocation>
</comment>